<evidence type="ECO:0000313" key="2">
    <source>
        <dbReference type="Proteomes" id="UP000245430"/>
    </source>
</evidence>
<protein>
    <submittedName>
        <fullName evidence="1">Uncharacterized protein</fullName>
    </submittedName>
</protein>
<dbReference type="AlphaFoldDB" id="A0A316DSQ6"/>
<dbReference type="EMBL" id="QGGP01000001">
    <property type="protein sequence ID" value="PWK20508.1"/>
    <property type="molecule type" value="Genomic_DNA"/>
</dbReference>
<gene>
    <name evidence="1" type="ORF">LX78_00208</name>
</gene>
<evidence type="ECO:0000313" key="1">
    <source>
        <dbReference type="EMBL" id="PWK20508.1"/>
    </source>
</evidence>
<organism evidence="1 2">
    <name type="scientific">Xanthomarina spongicola</name>
    <dbReference type="NCBI Taxonomy" id="570520"/>
    <lineage>
        <taxon>Bacteria</taxon>
        <taxon>Pseudomonadati</taxon>
        <taxon>Bacteroidota</taxon>
        <taxon>Flavobacteriia</taxon>
        <taxon>Flavobacteriales</taxon>
        <taxon>Flavobacteriaceae</taxon>
        <taxon>Xanthomarina</taxon>
    </lineage>
</organism>
<dbReference type="Proteomes" id="UP000245430">
    <property type="component" value="Unassembled WGS sequence"/>
</dbReference>
<proteinExistence type="predicted"/>
<keyword evidence="2" id="KW-1185">Reference proteome</keyword>
<name>A0A316DSQ6_9FLAO</name>
<reference evidence="1 2" key="1">
    <citation type="submission" date="2018-05" db="EMBL/GenBank/DDBJ databases">
        <title>Genomic Encyclopedia of Archaeal and Bacterial Type Strains, Phase II (KMG-II): from individual species to whole genera.</title>
        <authorList>
            <person name="Goeker M."/>
        </authorList>
    </citation>
    <scope>NUCLEOTIDE SEQUENCE [LARGE SCALE GENOMIC DNA]</scope>
    <source>
        <strain evidence="1 2">DSM 22637</strain>
    </source>
</reference>
<comment type="caution">
    <text evidence="1">The sequence shown here is derived from an EMBL/GenBank/DDBJ whole genome shotgun (WGS) entry which is preliminary data.</text>
</comment>
<accession>A0A316DSQ6</accession>
<sequence length="188" mass="21385">MINDFNYNTFVYKPFIMKYLFVIFVSLVVLACHSNKTASSNIQDKTIASTNCPEDGICTFKVLQNKVLTIKKDGFGELYPELSDGKKTVIKFEYKRNEIPNTADSSYSEIIYAEIESNINEIILKDETLSEAKVLFGRLCFCRGATGYYLVKEGSLKISTNNKGAKTYKLNFKVNEIPQIITMFQETL</sequence>